<feature type="region of interest" description="Disordered" evidence="5">
    <location>
        <begin position="717"/>
        <end position="747"/>
    </location>
</feature>
<feature type="coiled-coil region" evidence="4">
    <location>
        <begin position="2227"/>
        <end position="2255"/>
    </location>
</feature>
<sequence length="2817" mass="314418">MAFENPEVNNNLNSKIRPPEVVPQQREVNLNVINMDERSQTWFTLLEESSEWNENSNASQGTTNLATSTFIGSTQKQKDLPLLSRVLFNSYGQILSPIKSANTEPVQTFEKTGNLTQYTIESTDEATINTLKSNENSILQKPTKTRNSLTLDTSRPPNFNEHLNEQSNNNCSNNELGATAKDVRLQGIGSNPLTKEPTSLQFPYPSTKSMQMQVSSFEMKLSNLQGDKTDLLNLPPNHRNSLPSLFDPVLLVRTEPVGQDLSKSHRSLSAPISTTTKANEVTNQTVISRKMKDDITSSLNPVIIDSLTDQKIQYQIKDDHLDGNNEIPTNAADAARSDASSTNATGLGSNLSSVTDYMSVNDRLKLLPLTSNTVKDNEKIDEDLVDAQENAGSLFALESYSESRDRFLLLEGQSSNNTVFSASNKVSMTRRSVFDPCIRENSAPVGSESNGQSLNPGAVHLSFSDSDEEPTNSQTLKRDFDYSLPIAEQERLLPTGADSEFLEREAKSGRIKKSRYTYRAKKKISDLESDQTENISEEVDSAQLPNADNLLYSTNANRFRTTTEPELIEAKDFTRPNPDIQGSTDDISKSVDKSNIISQSLDSLNVNNHATFDDISGLTKSFAVISNQVDRIRASIDLNKQLLESRSSKELENEDSVTRRFLQNSEPLERGLNDTSERFIYGSENSSFKISANLTQQTPSNFDGNIFSGESSILNSTSSLRQPKSSLTSLLQPKDSSGNVDTEEDDTDELIRMASKLVESYSKDISDDSNQTHSSYSPHSVVNTDTSKQTHAVSGEKNDSRLSNILTESGRGTMPSSEGIVTPPRTNSASFQNMNSSYTHKQGKISPAKKECCKQNENVTSVDLSNSFLETNLASRSHSSNSAQQEKTSEVLLHKTNYKQKRLISTSAALSGNFPNITLSSSSSKDYTTQYDSNSSRLFDYDGSQDSDSLGRQVNNLLSRTAYLESKTSASAHCKSDVLRQSSHDKHTSSLLYANTSVNSNKNSEITDGASAKSQDTSFSQLKQDLIDLQHDLNENLSIEKKQLGISDNWSPLKNLSIEDSFTHSDKDLIDFNEPRLPAEDNQGSSGLMPNSDLSKFDFKNLSPSEKNTSLSLPLPLANTKEEKKTFESLHLSWQNEDTSLKNVISFKEFFKCSGSSKNDNQKLQNKSYSTSFSSSQSSSVPNSSSSQSPYNQPPANDSLELKDDLSLRVERLLSKESSYDIPKMSCLQNVRPKEGFFPKASFELNSSSETETEPRLMEDKSSTIMPKLDKKVDNGPLINQTASVEPPEGFDYFDPLLKSNSENKVQNVSKESMKINSLNESLQKPNFNQPLIQGLKAPDNYVATSLASKISNVSQLVASGLHSKSNNDFTGVNGKNNNSKPVDLSCKDSLYATGDLKRPEDIIRNQLNSPNSETNEVFQNPTCDSLNSTKFTEDDVRKCLDWSNMTDFDSPAKERCQDTNTKHSTLFLSKSSLSQTFNNFDMVNPEPFPRSQENNSKNYSPSNSKSNLPNKPAYLSTFKETVPNPSATSEDCVDYEFLKPKASPTMLQHTELNSNDNSSGNITNKILDKYQSPILHRSESFQKSSFLNQSLNADPSVRPRSSINRSHSLEEFQKPKVPSLPQKRNTYRTKPKNSSEMLSSSDESDSLKRDLHKLSADLEQDYERSVKHGQLTCSLPTRIGITSEQMSVGVSPKNQYPYSLPASLNPNRDLFEFYNSREDSQIQSLLAKYELPMESNVGSNSNNFSHIISAHNSKTASSGDGLCINSRRSKTPSDANGQSNKHEPENNTVDAVVLDNLTDSEEAKNNQESPDMYHSSSCDPRETSSQSKLNPSPSGSDSSTLSQKTWTLRPYKPPGSQDWYYTGPSGFPPFSVSDSGTVTTATTTTMESGDTGSDDAIGPHIQKEFLGSRPDGPSIPGIYSRAPGKKKANTTDNPLLSTIQERSTLNDKDKMKTKTKPEIKESASSYRETRRHRVDSQDSYSRFDSKKLSESNYPNQVHHTATKVDYVSSDQLESFRKNSSSKEQFDPTKSRGCQRYRNVRDEGLDLQGLKHKETTAHGKQRDANGYKQSSFESMTTVETPSDFSTDPESATSSSKTIESSHFISHDSDALVLALAENEETGMQQAWEDLTMTGHNLPNGEQVIFRSDMRVTYKPTEPTKSQLSRQDSYGQRISRSAQELDLLWQKFKQQAAPPSPENSLDSSRLEQIQHLVKNPTQALVRRSINLLEEKRQQQAERAEQNLELQKQSLLKQKLQDVDDSAQSSVTSGADSVYSLSENVETMSGSYWPEGRDNASIAYSGSFDPVIAKLRAKIEKQRRKCELMKKRDKASEEKLHKLTSILVSRQMNDLILASEMNSLSTTSTATCMTNSTMESAEQSSSKKIPVYSQCCGKCRACNERLCSKPRHSSRLKHPKRPYRVISTNLNSKNTARSTESKFGTSSLTADNLPSKHHAKGQSTEAQPIGDDGHFVEAPAFSEVSGKRKHVRKVIPKQDATTMVPSPLTICDANRNYSASPPDTSKVSVAVQTSPNLETNTKHQTTTGCTLSYSKTSIKPTTPVEIQIIPKSCPAEDLKVIPVPFMWTPKKQKSKNKTLHPPDNHYSNQQRKLAEKEKRGETWFVSLSETNISRTDHNCRASSTSNSKRGQRHVRSDSAGVRKVSKHKEQIPVIFNNSFDSHSYSSRSNRPRITLQEAFQNYMPTWISRSRERQKRILLAAQERRYQMQMEMERNKIFQNKKPSTTASENDPICENLYKPKKRAFSKQEMKELNWKLYRNLPEVISQKVEQTRKIQYKYNKTKSRVFSMKVQKNILNKVSRKI</sequence>
<feature type="compositionally biased region" description="Polar residues" evidence="5">
    <location>
        <begin position="2067"/>
        <end position="2088"/>
    </location>
</feature>
<keyword evidence="7" id="KW-1185">Reference proteome</keyword>
<feature type="compositionally biased region" description="Low complexity" evidence="5">
    <location>
        <begin position="1828"/>
        <end position="1843"/>
    </location>
</feature>
<feature type="compositionally biased region" description="Polar residues" evidence="5">
    <location>
        <begin position="1155"/>
        <end position="1164"/>
    </location>
</feature>
<feature type="compositionally biased region" description="Polar residues" evidence="5">
    <location>
        <begin position="2420"/>
        <end position="2446"/>
    </location>
</feature>
<reference evidence="8" key="1">
    <citation type="submission" date="2025-08" db="UniProtKB">
        <authorList>
            <consortium name="RefSeq"/>
        </authorList>
    </citation>
    <scope>IDENTIFICATION</scope>
</reference>
<feature type="region of interest" description="Disordered" evidence="5">
    <location>
        <begin position="329"/>
        <end position="350"/>
    </location>
</feature>
<dbReference type="GO" id="GO:0005814">
    <property type="term" value="C:centriole"/>
    <property type="evidence" value="ECO:0007669"/>
    <property type="project" value="TreeGrafter"/>
</dbReference>
<feature type="compositionally biased region" description="Low complexity" evidence="5">
    <location>
        <begin position="329"/>
        <end position="345"/>
    </location>
</feature>
<dbReference type="GO" id="GO:0005813">
    <property type="term" value="C:centrosome"/>
    <property type="evidence" value="ECO:0007669"/>
    <property type="project" value="UniProtKB-SubCell"/>
</dbReference>
<name>A0A6P7SE63_9MOLL</name>
<feature type="region of interest" description="Disordered" evidence="5">
    <location>
        <begin position="1155"/>
        <end position="1202"/>
    </location>
</feature>
<dbReference type="Proteomes" id="UP000515154">
    <property type="component" value="Linkage group LG5"/>
</dbReference>
<feature type="region of interest" description="Disordered" evidence="5">
    <location>
        <begin position="2629"/>
        <end position="2660"/>
    </location>
</feature>
<feature type="region of interest" description="Disordered" evidence="5">
    <location>
        <begin position="994"/>
        <end position="1014"/>
    </location>
</feature>
<dbReference type="InterPro" id="IPR029299">
    <property type="entry name" value="ALMS_motif"/>
</dbReference>
<feature type="compositionally biased region" description="Low complexity" evidence="5">
    <location>
        <begin position="2089"/>
        <end position="2101"/>
    </location>
</feature>
<organism evidence="7 8">
    <name type="scientific">Octopus sinensis</name>
    <name type="common">East Asian common octopus</name>
    <dbReference type="NCBI Taxonomy" id="2607531"/>
    <lineage>
        <taxon>Eukaryota</taxon>
        <taxon>Metazoa</taxon>
        <taxon>Spiralia</taxon>
        <taxon>Lophotrochozoa</taxon>
        <taxon>Mollusca</taxon>
        <taxon>Cephalopoda</taxon>
        <taxon>Coleoidea</taxon>
        <taxon>Octopodiformes</taxon>
        <taxon>Octopoda</taxon>
        <taxon>Incirrata</taxon>
        <taxon>Octopodidae</taxon>
        <taxon>Octopus</taxon>
    </lineage>
</organism>
<feature type="domain" description="ALMS motif" evidence="6">
    <location>
        <begin position="2686"/>
        <end position="2811"/>
    </location>
</feature>
<feature type="compositionally biased region" description="Polar residues" evidence="5">
    <location>
        <begin position="1991"/>
        <end position="2000"/>
    </location>
</feature>
<feature type="compositionally biased region" description="Basic and acidic residues" evidence="5">
    <location>
        <begin position="1945"/>
        <end position="1962"/>
    </location>
</feature>
<feature type="compositionally biased region" description="Polar residues" evidence="5">
    <location>
        <begin position="717"/>
        <end position="740"/>
    </location>
</feature>
<feature type="compositionally biased region" description="Low complexity" evidence="5">
    <location>
        <begin position="1165"/>
        <end position="1197"/>
    </location>
</feature>
<feature type="region of interest" description="Disordered" evidence="5">
    <location>
        <begin position="1592"/>
        <end position="1649"/>
    </location>
</feature>
<feature type="region of interest" description="Disordered" evidence="5">
    <location>
        <begin position="763"/>
        <end position="826"/>
    </location>
</feature>
<feature type="region of interest" description="Disordered" evidence="5">
    <location>
        <begin position="1480"/>
        <end position="1513"/>
    </location>
</feature>
<feature type="region of interest" description="Disordered" evidence="5">
    <location>
        <begin position="1754"/>
        <end position="1790"/>
    </location>
</feature>
<evidence type="ECO:0000259" key="6">
    <source>
        <dbReference type="Pfam" id="PF15309"/>
    </source>
</evidence>
<accession>A0A6P7SE63</accession>
<gene>
    <name evidence="8" type="primary">LOC115211784</name>
</gene>
<feature type="compositionally biased region" description="Basic and acidic residues" evidence="5">
    <location>
        <begin position="2049"/>
        <end position="2065"/>
    </location>
</feature>
<dbReference type="PANTHER" id="PTHR21553:SF36">
    <property type="entry name" value="ALMS1 CENTROSOME AND BASAL BODY-ASSOCIATED PROTEIN-RELATED"/>
    <property type="match status" value="1"/>
</dbReference>
<feature type="compositionally biased region" description="Low complexity" evidence="5">
    <location>
        <begin position="1495"/>
        <end position="1513"/>
    </location>
</feature>
<proteinExistence type="predicted"/>
<feature type="compositionally biased region" description="Polar residues" evidence="5">
    <location>
        <begin position="1931"/>
        <end position="1944"/>
    </location>
</feature>
<feature type="region of interest" description="Disordered" evidence="5">
    <location>
        <begin position="439"/>
        <end position="478"/>
    </location>
</feature>
<feature type="region of interest" description="Disordered" evidence="5">
    <location>
        <begin position="1803"/>
        <end position="2003"/>
    </location>
</feature>
<comment type="subcellular location">
    <subcellularLocation>
        <location evidence="1">Cytoplasm</location>
        <location evidence="1">Cytoskeleton</location>
        <location evidence="1">Microtubule organizing center</location>
        <location evidence="1">Centrosome</location>
    </subcellularLocation>
</comment>
<dbReference type="GO" id="GO:0046599">
    <property type="term" value="P:regulation of centriole replication"/>
    <property type="evidence" value="ECO:0007669"/>
    <property type="project" value="TreeGrafter"/>
</dbReference>
<feature type="compositionally biased region" description="Polar residues" evidence="5">
    <location>
        <begin position="1592"/>
        <end position="1607"/>
    </location>
</feature>
<keyword evidence="3" id="KW-0206">Cytoskeleton</keyword>
<evidence type="ECO:0000256" key="3">
    <source>
        <dbReference type="ARBA" id="ARBA00023212"/>
    </source>
</evidence>
<evidence type="ECO:0000256" key="4">
    <source>
        <dbReference type="SAM" id="Coils"/>
    </source>
</evidence>
<evidence type="ECO:0000313" key="8">
    <source>
        <dbReference type="RefSeq" id="XP_029636328.2"/>
    </source>
</evidence>
<feature type="compositionally biased region" description="Low complexity" evidence="5">
    <location>
        <begin position="1874"/>
        <end position="1896"/>
    </location>
</feature>
<dbReference type="PANTHER" id="PTHR21553">
    <property type="entry name" value="ALMS1-RELATED"/>
    <property type="match status" value="1"/>
</dbReference>
<keyword evidence="4" id="KW-0175">Coiled coil</keyword>
<feature type="region of interest" description="Disordered" evidence="5">
    <location>
        <begin position="2405"/>
        <end position="2468"/>
    </location>
</feature>
<evidence type="ECO:0000313" key="7">
    <source>
        <dbReference type="Proteomes" id="UP000515154"/>
    </source>
</evidence>
<dbReference type="RefSeq" id="XP_029636328.2">
    <property type="nucleotide sequence ID" value="XM_029780468.2"/>
</dbReference>
<dbReference type="GO" id="GO:0005829">
    <property type="term" value="C:cytosol"/>
    <property type="evidence" value="ECO:0007669"/>
    <property type="project" value="TreeGrafter"/>
</dbReference>
<dbReference type="Pfam" id="PF15309">
    <property type="entry name" value="ALMS_motif"/>
    <property type="match status" value="1"/>
</dbReference>
<feature type="compositionally biased region" description="Polar residues" evidence="5">
    <location>
        <begin position="768"/>
        <end position="792"/>
    </location>
</feature>
<evidence type="ECO:0000256" key="5">
    <source>
        <dbReference type="SAM" id="MobiDB-lite"/>
    </source>
</evidence>
<feature type="compositionally biased region" description="Polar residues" evidence="5">
    <location>
        <begin position="1082"/>
        <end position="1094"/>
    </location>
</feature>
<feature type="region of interest" description="Disordered" evidence="5">
    <location>
        <begin position="1072"/>
        <end position="1100"/>
    </location>
</feature>
<dbReference type="GO" id="GO:0008017">
    <property type="term" value="F:microtubule binding"/>
    <property type="evidence" value="ECO:0007669"/>
    <property type="project" value="TreeGrafter"/>
</dbReference>
<dbReference type="KEGG" id="osn:115211784"/>
<feature type="region of interest" description="Disordered" evidence="5">
    <location>
        <begin position="2583"/>
        <end position="2613"/>
    </location>
</feature>
<feature type="region of interest" description="Disordered" evidence="5">
    <location>
        <begin position="2049"/>
        <end position="2101"/>
    </location>
</feature>
<feature type="compositionally biased region" description="Polar residues" evidence="5">
    <location>
        <begin position="1807"/>
        <end position="1827"/>
    </location>
</feature>
<keyword evidence="2" id="KW-0963">Cytoplasm</keyword>
<evidence type="ECO:0000256" key="2">
    <source>
        <dbReference type="ARBA" id="ARBA00022490"/>
    </source>
</evidence>
<evidence type="ECO:0000256" key="1">
    <source>
        <dbReference type="ARBA" id="ARBA00004300"/>
    </source>
</evidence>
<feature type="compositionally biased region" description="Basic residues" evidence="5">
    <location>
        <begin position="2405"/>
        <end position="2417"/>
    </location>
</feature>
<protein>
    <submittedName>
        <fullName evidence="8">Uncharacterized protein LOC115211784</fullName>
    </submittedName>
</protein>